<feature type="domain" description="NADH:flavin oxidoreductase/NADH oxidase N-terminal" evidence="4">
    <location>
        <begin position="5"/>
        <end position="338"/>
    </location>
</feature>
<dbReference type="RefSeq" id="WP_035255007.1">
    <property type="nucleotide sequence ID" value="NZ_JFKE01000001.1"/>
</dbReference>
<evidence type="ECO:0000256" key="3">
    <source>
        <dbReference type="ARBA" id="ARBA00023002"/>
    </source>
</evidence>
<dbReference type="EMBL" id="JFKE01000001">
    <property type="protein sequence ID" value="KAJ56918.1"/>
    <property type="molecule type" value="Genomic_DNA"/>
</dbReference>
<keyword evidence="3" id="KW-0560">Oxidoreductase</keyword>
<evidence type="ECO:0000313" key="5">
    <source>
        <dbReference type="EMBL" id="KAJ56918.1"/>
    </source>
</evidence>
<comment type="similarity">
    <text evidence="2">Belongs to the NADH:flavin oxidoreductase/NADH oxidase family.</text>
</comment>
<comment type="cofactor">
    <cofactor evidence="1">
        <name>FMN</name>
        <dbReference type="ChEBI" id="CHEBI:58210"/>
    </cofactor>
</comment>
<dbReference type="GO" id="GO:0016628">
    <property type="term" value="F:oxidoreductase activity, acting on the CH-CH group of donors, NAD or NADP as acceptor"/>
    <property type="evidence" value="ECO:0007669"/>
    <property type="project" value="UniProtKB-ARBA"/>
</dbReference>
<dbReference type="InterPro" id="IPR001155">
    <property type="entry name" value="OxRdtase_FMN_N"/>
</dbReference>
<dbReference type="InterPro" id="IPR013785">
    <property type="entry name" value="Aldolase_TIM"/>
</dbReference>
<evidence type="ECO:0000256" key="2">
    <source>
        <dbReference type="ARBA" id="ARBA00005979"/>
    </source>
</evidence>
<evidence type="ECO:0000313" key="6">
    <source>
        <dbReference type="Proteomes" id="UP000026249"/>
    </source>
</evidence>
<dbReference type="GO" id="GO:0010181">
    <property type="term" value="F:FMN binding"/>
    <property type="evidence" value="ECO:0007669"/>
    <property type="project" value="InterPro"/>
</dbReference>
<dbReference type="PANTHER" id="PTHR22893">
    <property type="entry name" value="NADH OXIDOREDUCTASE-RELATED"/>
    <property type="match status" value="1"/>
</dbReference>
<evidence type="ECO:0000259" key="4">
    <source>
        <dbReference type="Pfam" id="PF00724"/>
    </source>
</evidence>
<protein>
    <submittedName>
        <fullName evidence="5">N-ethylmaleimide reductase</fullName>
    </submittedName>
</protein>
<dbReference type="Proteomes" id="UP000026249">
    <property type="component" value="Unassembled WGS sequence"/>
</dbReference>
<dbReference type="GO" id="GO:0005829">
    <property type="term" value="C:cytosol"/>
    <property type="evidence" value="ECO:0007669"/>
    <property type="project" value="TreeGrafter"/>
</dbReference>
<reference evidence="5 6" key="1">
    <citation type="submission" date="2014-03" db="EMBL/GenBank/DDBJ databases">
        <title>Draft Genome Sequence of Actibacterium mucosum KCTC 23349, a Marine Alphaproteobacterium with Complex Ionic Requirements Isolated from Mediterranean Seawater at Malvarrosa Beach, Valencia, Spain.</title>
        <authorList>
            <person name="Arahal D.R."/>
            <person name="Shao Z."/>
            <person name="Lai Q."/>
            <person name="Pujalte M.J."/>
        </authorList>
    </citation>
    <scope>NUCLEOTIDE SEQUENCE [LARGE SCALE GENOMIC DNA]</scope>
    <source>
        <strain evidence="5 6">KCTC 23349</strain>
    </source>
</reference>
<organism evidence="5 6">
    <name type="scientific">Actibacterium mucosum KCTC 23349</name>
    <dbReference type="NCBI Taxonomy" id="1454373"/>
    <lineage>
        <taxon>Bacteria</taxon>
        <taxon>Pseudomonadati</taxon>
        <taxon>Pseudomonadota</taxon>
        <taxon>Alphaproteobacteria</taxon>
        <taxon>Rhodobacterales</taxon>
        <taxon>Roseobacteraceae</taxon>
        <taxon>Actibacterium</taxon>
    </lineage>
</organism>
<evidence type="ECO:0000256" key="1">
    <source>
        <dbReference type="ARBA" id="ARBA00001917"/>
    </source>
</evidence>
<dbReference type="InterPro" id="IPR045247">
    <property type="entry name" value="Oye-like"/>
</dbReference>
<dbReference type="OrthoDB" id="9784632at2"/>
<comment type="caution">
    <text evidence="5">The sequence shown here is derived from an EMBL/GenBank/DDBJ whole genome shotgun (WGS) entry which is preliminary data.</text>
</comment>
<dbReference type="CDD" id="cd02933">
    <property type="entry name" value="OYE_like_FMN"/>
    <property type="match status" value="1"/>
</dbReference>
<sequence length="366" mass="39438">MPSLFDATLLADLPLGNRVVMAPMTRARTTQPGNIPNALMATYYAQRASAGLIISEATQIIPQGQGYSFTPGIHSDEQIEGWKLVTDAVHRAGGKIFLQLWHVGRMSHESFHADGQPVAPSALNADNMVWVADDTGAGDMVPTSTPRALSLAEISEIVDDYRQAAANAITAGFDGVELHGANGYLIDQFLRATSNQRDDQYGGSAENRIRFVTEVAEAVAAEIGADKVGLRISPFVMQRNMDDPTVPDTALLAVREMHRIGLAYIHLGEADLTDAPETPDQWRHDLRAAFPGTIIVAGKYTRDRAQKILDDGLADLVAFGRPFVANPDLPYRMQNGVALAELDPAKLFGGDADGYSTYPAVPIAAE</sequence>
<accession>A0A037ZN20</accession>
<dbReference type="Pfam" id="PF00724">
    <property type="entry name" value="Oxidored_FMN"/>
    <property type="match status" value="1"/>
</dbReference>
<gene>
    <name evidence="5" type="ORF">ACMU_00060</name>
</gene>
<keyword evidence="6" id="KW-1185">Reference proteome</keyword>
<dbReference type="STRING" id="1454373.ACMU_00060"/>
<proteinExistence type="inferred from homology"/>
<dbReference type="AlphaFoldDB" id="A0A037ZN20"/>
<dbReference type="NCBIfam" id="NF007899">
    <property type="entry name" value="PRK10605.1"/>
    <property type="match status" value="1"/>
</dbReference>
<dbReference type="FunFam" id="3.20.20.70:FF:000059">
    <property type="entry name" value="N-ethylmaleimide reductase, FMN-linked"/>
    <property type="match status" value="1"/>
</dbReference>
<dbReference type="SUPFAM" id="SSF51395">
    <property type="entry name" value="FMN-linked oxidoreductases"/>
    <property type="match status" value="1"/>
</dbReference>
<name>A0A037ZN20_9RHOB</name>
<dbReference type="PANTHER" id="PTHR22893:SF135">
    <property type="entry name" value="NAD(P)H:FLAVIN OXIDOREDUCTASE SYE2"/>
    <property type="match status" value="1"/>
</dbReference>
<dbReference type="Gene3D" id="3.20.20.70">
    <property type="entry name" value="Aldolase class I"/>
    <property type="match status" value="1"/>
</dbReference>